<dbReference type="GO" id="GO:0004765">
    <property type="term" value="F:shikimate kinase activity"/>
    <property type="evidence" value="ECO:0007669"/>
    <property type="project" value="UniProtKB-UniRule"/>
</dbReference>
<dbReference type="EMBL" id="JAELUP010000103">
    <property type="protein sequence ID" value="MBJ6363251.1"/>
    <property type="molecule type" value="Genomic_DNA"/>
</dbReference>
<evidence type="ECO:0000256" key="7">
    <source>
        <dbReference type="ARBA" id="ARBA00022777"/>
    </source>
</evidence>
<dbReference type="PANTHER" id="PTHR21087">
    <property type="entry name" value="SHIKIMATE KINASE"/>
    <property type="match status" value="1"/>
</dbReference>
<evidence type="ECO:0000313" key="12">
    <source>
        <dbReference type="EMBL" id="MBJ6363251.1"/>
    </source>
</evidence>
<dbReference type="GO" id="GO:0008652">
    <property type="term" value="P:amino acid biosynthetic process"/>
    <property type="evidence" value="ECO:0007669"/>
    <property type="project" value="UniProtKB-KW"/>
</dbReference>
<evidence type="ECO:0000256" key="8">
    <source>
        <dbReference type="ARBA" id="ARBA00022840"/>
    </source>
</evidence>
<dbReference type="GO" id="GO:0009073">
    <property type="term" value="P:aromatic amino acid family biosynthetic process"/>
    <property type="evidence" value="ECO:0007669"/>
    <property type="project" value="UniProtKB-KW"/>
</dbReference>
<sequence length="185" mass="20777">MQADLIHKRCTRLSRTNETIVLVGFMGTGKSSVSRLLARQLQLPCIDLDAEIERQQGRTIRELFADFGEEAFREVEGQVLSQVLESDGGKIIATGGGAVLREQNRKAMLQHGWVIALTADAEKIVDRVKNDTSRPLLQGNVEQRVTALLEERRHAYDFVHHTVDTTRLTSEEVAAQILGMKEQRQ</sequence>
<protein>
    <recommendedName>
        <fullName evidence="3 11">Shikimate kinase</fullName>
        <shortName evidence="11">SK</shortName>
        <ecNumber evidence="3 11">2.7.1.71</ecNumber>
    </recommendedName>
</protein>
<comment type="catalytic activity">
    <reaction evidence="10 11">
        <text>shikimate + ATP = 3-phosphoshikimate + ADP + H(+)</text>
        <dbReference type="Rhea" id="RHEA:13121"/>
        <dbReference type="ChEBI" id="CHEBI:15378"/>
        <dbReference type="ChEBI" id="CHEBI:30616"/>
        <dbReference type="ChEBI" id="CHEBI:36208"/>
        <dbReference type="ChEBI" id="CHEBI:145989"/>
        <dbReference type="ChEBI" id="CHEBI:456216"/>
        <dbReference type="EC" id="2.7.1.71"/>
    </reaction>
</comment>
<evidence type="ECO:0000256" key="3">
    <source>
        <dbReference type="ARBA" id="ARBA00012154"/>
    </source>
</evidence>
<dbReference type="Gene3D" id="3.40.50.300">
    <property type="entry name" value="P-loop containing nucleotide triphosphate hydrolases"/>
    <property type="match status" value="1"/>
</dbReference>
<gene>
    <name evidence="11" type="primary">aroK</name>
    <name evidence="12" type="ORF">JFN88_18785</name>
</gene>
<evidence type="ECO:0000313" key="13">
    <source>
        <dbReference type="Proteomes" id="UP000640274"/>
    </source>
</evidence>
<comment type="subunit">
    <text evidence="11">Monomer.</text>
</comment>
<comment type="subcellular location">
    <subcellularLocation>
        <location evidence="11">Cytoplasm</location>
    </subcellularLocation>
</comment>
<dbReference type="PROSITE" id="PS01128">
    <property type="entry name" value="SHIKIMATE_KINASE"/>
    <property type="match status" value="1"/>
</dbReference>
<comment type="pathway">
    <text evidence="1 11">Metabolic intermediate biosynthesis; chorismate biosynthesis; chorismate from D-erythrose 4-phosphate and phosphoenolpyruvate: step 5/7.</text>
</comment>
<comment type="caution">
    <text evidence="12">The sequence shown here is derived from an EMBL/GenBank/DDBJ whole genome shotgun (WGS) entry which is preliminary data.</text>
</comment>
<comment type="cofactor">
    <cofactor evidence="11">
        <name>Mg(2+)</name>
        <dbReference type="ChEBI" id="CHEBI:18420"/>
    </cofactor>
    <text evidence="11">Binds 1 Mg(2+) ion per subunit.</text>
</comment>
<evidence type="ECO:0000256" key="10">
    <source>
        <dbReference type="ARBA" id="ARBA00048567"/>
    </source>
</evidence>
<dbReference type="CDD" id="cd00464">
    <property type="entry name" value="SK"/>
    <property type="match status" value="1"/>
</dbReference>
<dbReference type="Pfam" id="PF01202">
    <property type="entry name" value="SKI"/>
    <property type="match status" value="1"/>
</dbReference>
<evidence type="ECO:0000256" key="1">
    <source>
        <dbReference type="ARBA" id="ARBA00004842"/>
    </source>
</evidence>
<dbReference type="GO" id="GO:0005524">
    <property type="term" value="F:ATP binding"/>
    <property type="evidence" value="ECO:0007669"/>
    <property type="project" value="UniProtKB-UniRule"/>
</dbReference>
<keyword evidence="9 11" id="KW-0057">Aromatic amino acid biosynthesis</keyword>
<feature type="binding site" evidence="11">
    <location>
        <position position="96"/>
    </location>
    <ligand>
        <name>substrate</name>
    </ligand>
</feature>
<dbReference type="InterPro" id="IPR000623">
    <property type="entry name" value="Shikimate_kinase/TSH1"/>
</dbReference>
<dbReference type="InterPro" id="IPR023000">
    <property type="entry name" value="Shikimate_kinase_CS"/>
</dbReference>
<evidence type="ECO:0000256" key="11">
    <source>
        <dbReference type="HAMAP-Rule" id="MF_00109"/>
    </source>
</evidence>
<keyword evidence="11" id="KW-0479">Metal-binding</keyword>
<keyword evidence="11" id="KW-0460">Magnesium</keyword>
<name>A0A934MQK4_9BACL</name>
<feature type="binding site" evidence="11">
    <location>
        <position position="152"/>
    </location>
    <ligand>
        <name>substrate</name>
    </ligand>
</feature>
<dbReference type="Proteomes" id="UP000640274">
    <property type="component" value="Unassembled WGS sequence"/>
</dbReference>
<dbReference type="GO" id="GO:0000287">
    <property type="term" value="F:magnesium ion binding"/>
    <property type="evidence" value="ECO:0007669"/>
    <property type="project" value="UniProtKB-UniRule"/>
</dbReference>
<keyword evidence="7 11" id="KW-0418">Kinase</keyword>
<evidence type="ECO:0000256" key="4">
    <source>
        <dbReference type="ARBA" id="ARBA00022605"/>
    </source>
</evidence>
<proteinExistence type="inferred from homology"/>
<dbReference type="InterPro" id="IPR031322">
    <property type="entry name" value="Shikimate/glucono_kinase"/>
</dbReference>
<dbReference type="EC" id="2.7.1.71" evidence="3 11"/>
<dbReference type="HAMAP" id="MF_00109">
    <property type="entry name" value="Shikimate_kinase"/>
    <property type="match status" value="1"/>
</dbReference>
<reference evidence="12" key="1">
    <citation type="submission" date="2020-12" db="EMBL/GenBank/DDBJ databases">
        <authorList>
            <person name="Huq M.A."/>
        </authorList>
    </citation>
    <scope>NUCLEOTIDE SEQUENCE</scope>
    <source>
        <strain evidence="12">MAHUQ-46</strain>
    </source>
</reference>
<dbReference type="PRINTS" id="PR01100">
    <property type="entry name" value="SHIKIMTKNASE"/>
</dbReference>
<dbReference type="GO" id="GO:0009423">
    <property type="term" value="P:chorismate biosynthetic process"/>
    <property type="evidence" value="ECO:0007669"/>
    <property type="project" value="UniProtKB-UniRule"/>
</dbReference>
<dbReference type="GO" id="GO:0005829">
    <property type="term" value="C:cytosol"/>
    <property type="evidence" value="ECO:0007669"/>
    <property type="project" value="TreeGrafter"/>
</dbReference>
<evidence type="ECO:0000256" key="2">
    <source>
        <dbReference type="ARBA" id="ARBA00006997"/>
    </source>
</evidence>
<evidence type="ECO:0000256" key="5">
    <source>
        <dbReference type="ARBA" id="ARBA00022679"/>
    </source>
</evidence>
<dbReference type="SUPFAM" id="SSF52540">
    <property type="entry name" value="P-loop containing nucleoside triphosphate hydrolases"/>
    <property type="match status" value="1"/>
</dbReference>
<keyword evidence="6 11" id="KW-0547">Nucleotide-binding</keyword>
<keyword evidence="4 11" id="KW-0028">Amino-acid biosynthesis</keyword>
<feature type="binding site" evidence="11">
    <location>
        <begin position="27"/>
        <end position="32"/>
    </location>
    <ligand>
        <name>ATP</name>
        <dbReference type="ChEBI" id="CHEBI:30616"/>
    </ligand>
</feature>
<keyword evidence="5 11" id="KW-0808">Transferase</keyword>
<accession>A0A934MQK4</accession>
<comment type="caution">
    <text evidence="11">Lacks conserved residue(s) required for the propagation of feature annotation.</text>
</comment>
<keyword evidence="11" id="KW-0963">Cytoplasm</keyword>
<evidence type="ECO:0000256" key="9">
    <source>
        <dbReference type="ARBA" id="ARBA00023141"/>
    </source>
</evidence>
<organism evidence="12 13">
    <name type="scientific">Paenibacillus roseus</name>
    <dbReference type="NCBI Taxonomy" id="2798579"/>
    <lineage>
        <taxon>Bacteria</taxon>
        <taxon>Bacillati</taxon>
        <taxon>Bacillota</taxon>
        <taxon>Bacilli</taxon>
        <taxon>Bacillales</taxon>
        <taxon>Paenibacillaceae</taxon>
        <taxon>Paenibacillus</taxon>
    </lineage>
</organism>
<feature type="binding site" evidence="11">
    <location>
        <position position="49"/>
    </location>
    <ligand>
        <name>substrate</name>
    </ligand>
</feature>
<comment type="function">
    <text evidence="11">Catalyzes the specific phosphorylation of the 3-hydroxyl group of shikimic acid using ATP as a cosubstrate.</text>
</comment>
<keyword evidence="13" id="KW-1185">Reference proteome</keyword>
<feature type="binding site" evidence="11">
    <location>
        <position position="73"/>
    </location>
    <ligand>
        <name>substrate</name>
    </ligand>
</feature>
<dbReference type="PANTHER" id="PTHR21087:SF16">
    <property type="entry name" value="SHIKIMATE KINASE 1, CHLOROPLASTIC"/>
    <property type="match status" value="1"/>
</dbReference>
<evidence type="ECO:0000256" key="6">
    <source>
        <dbReference type="ARBA" id="ARBA00022741"/>
    </source>
</evidence>
<comment type="similarity">
    <text evidence="2 11">Belongs to the shikimate kinase family.</text>
</comment>
<feature type="binding site" evidence="11">
    <location>
        <position position="134"/>
    </location>
    <ligand>
        <name>ATP</name>
        <dbReference type="ChEBI" id="CHEBI:30616"/>
    </ligand>
</feature>
<keyword evidence="8 11" id="KW-0067">ATP-binding</keyword>
<dbReference type="InterPro" id="IPR027417">
    <property type="entry name" value="P-loop_NTPase"/>
</dbReference>
<feature type="binding site" evidence="11">
    <location>
        <position position="31"/>
    </location>
    <ligand>
        <name>Mg(2+)</name>
        <dbReference type="ChEBI" id="CHEBI:18420"/>
    </ligand>
</feature>
<dbReference type="AlphaFoldDB" id="A0A934MQK4"/>